<dbReference type="EMBL" id="CAXJRC010000042">
    <property type="protein sequence ID" value="CAL2107868.1"/>
    <property type="molecule type" value="Genomic_DNA"/>
</dbReference>
<evidence type="ECO:0000313" key="1">
    <source>
        <dbReference type="EMBL" id="CAL2107868.1"/>
    </source>
</evidence>
<dbReference type="Proteomes" id="UP001497602">
    <property type="component" value="Unassembled WGS sequence"/>
</dbReference>
<evidence type="ECO:0000313" key="2">
    <source>
        <dbReference type="Proteomes" id="UP001497602"/>
    </source>
</evidence>
<sequence>MNTECIRIKETKTVSRETASGEWYISYFIKSLSSHQNFPKKQSKVYYEKAYELINDLAFYYFMGVSPYQSEQEINSKILELNNLYVGSCL</sequence>
<reference evidence="1 2" key="1">
    <citation type="submission" date="2024-05" db="EMBL/GenBank/DDBJ databases">
        <authorList>
            <person name="Duchaud E."/>
        </authorList>
    </citation>
    <scope>NUCLEOTIDE SEQUENCE [LARGE SCALE GENOMIC DNA]</scope>
    <source>
        <strain evidence="1">Ena-SAMPLE-TAB-13-05-2024-13:56:06:370-140305</strain>
    </source>
</reference>
<protein>
    <submittedName>
        <fullName evidence="1">Uncharacterized protein</fullName>
    </submittedName>
</protein>
<keyword evidence="2" id="KW-1185">Reference proteome</keyword>
<dbReference type="RefSeq" id="WP_348739463.1">
    <property type="nucleotide sequence ID" value="NZ_CAXJRC010000042.1"/>
</dbReference>
<name>A0ABP1FGX3_9FLAO</name>
<accession>A0ABP1FGX3</accession>
<organism evidence="1 2">
    <name type="scientific">Tenacibaculum vairaonense</name>
    <dbReference type="NCBI Taxonomy" id="3137860"/>
    <lineage>
        <taxon>Bacteria</taxon>
        <taxon>Pseudomonadati</taxon>
        <taxon>Bacteroidota</taxon>
        <taxon>Flavobacteriia</taxon>
        <taxon>Flavobacteriales</taxon>
        <taxon>Flavobacteriaceae</taxon>
        <taxon>Tenacibaculum</taxon>
    </lineage>
</organism>
<comment type="caution">
    <text evidence="1">The sequence shown here is derived from an EMBL/GenBank/DDBJ whole genome shotgun (WGS) entry which is preliminary data.</text>
</comment>
<proteinExistence type="predicted"/>
<gene>
    <name evidence="1" type="ORF">T190115A13A_50110</name>
</gene>